<evidence type="ECO:0008006" key="4">
    <source>
        <dbReference type="Google" id="ProtNLM"/>
    </source>
</evidence>
<sequence>MTNDIDKTNKPKSTAKIKAEAREARLKQQLRQNLHRRKAQARAKNDTE</sequence>
<keyword evidence="3" id="KW-1185">Reference proteome</keyword>
<organism evidence="2 3">
    <name type="scientific">Amylibacter marinus</name>
    <dbReference type="NCBI Taxonomy" id="1475483"/>
    <lineage>
        <taxon>Bacteria</taxon>
        <taxon>Pseudomonadati</taxon>
        <taxon>Pseudomonadota</taxon>
        <taxon>Alphaproteobacteria</taxon>
        <taxon>Rhodobacterales</taxon>
        <taxon>Paracoccaceae</taxon>
        <taxon>Amylibacter</taxon>
    </lineage>
</organism>
<evidence type="ECO:0000313" key="2">
    <source>
        <dbReference type="EMBL" id="GLQ36127.1"/>
    </source>
</evidence>
<evidence type="ECO:0000313" key="3">
    <source>
        <dbReference type="Proteomes" id="UP001156694"/>
    </source>
</evidence>
<evidence type="ECO:0000256" key="1">
    <source>
        <dbReference type="SAM" id="MobiDB-lite"/>
    </source>
</evidence>
<feature type="region of interest" description="Disordered" evidence="1">
    <location>
        <begin position="29"/>
        <end position="48"/>
    </location>
</feature>
<gene>
    <name evidence="2" type="ORF">GCM10007939_24110</name>
</gene>
<reference evidence="3" key="1">
    <citation type="journal article" date="2019" name="Int. J. Syst. Evol. Microbiol.">
        <title>The Global Catalogue of Microorganisms (GCM) 10K type strain sequencing project: providing services to taxonomists for standard genome sequencing and annotation.</title>
        <authorList>
            <consortium name="The Broad Institute Genomics Platform"/>
            <consortium name="The Broad Institute Genome Sequencing Center for Infectious Disease"/>
            <person name="Wu L."/>
            <person name="Ma J."/>
        </authorList>
    </citation>
    <scope>NUCLEOTIDE SEQUENCE [LARGE SCALE GENOMIC DNA]</scope>
    <source>
        <strain evidence="3">NBRC 110140</strain>
    </source>
</reference>
<dbReference type="EMBL" id="BSNN01000008">
    <property type="protein sequence ID" value="GLQ36127.1"/>
    <property type="molecule type" value="Genomic_DNA"/>
</dbReference>
<protein>
    <recommendedName>
        <fullName evidence="4">DUF4169 family protein</fullName>
    </recommendedName>
</protein>
<comment type="caution">
    <text evidence="2">The sequence shown here is derived from an EMBL/GenBank/DDBJ whole genome shotgun (WGS) entry which is preliminary data.</text>
</comment>
<name>A0ABQ5VXY7_9RHOB</name>
<dbReference type="RefSeq" id="WP_284379641.1">
    <property type="nucleotide sequence ID" value="NZ_BSNN01000008.1"/>
</dbReference>
<accession>A0ABQ5VXY7</accession>
<proteinExistence type="predicted"/>
<dbReference type="Proteomes" id="UP001156694">
    <property type="component" value="Unassembled WGS sequence"/>
</dbReference>